<dbReference type="GeneID" id="17304731"/>
<dbReference type="Proteomes" id="UP000011087">
    <property type="component" value="Unassembled WGS sequence"/>
</dbReference>
<dbReference type="InterPro" id="IPR035892">
    <property type="entry name" value="C2_domain_sf"/>
</dbReference>
<accession>L1JIX6</accession>
<evidence type="ECO:0000259" key="4">
    <source>
        <dbReference type="PROSITE" id="PS50004"/>
    </source>
</evidence>
<dbReference type="OrthoDB" id="5973539at2759"/>
<dbReference type="RefSeq" id="XP_005835025.1">
    <property type="nucleotide sequence ID" value="XM_005834968.1"/>
</dbReference>
<dbReference type="HOGENOM" id="CLU_671663_0_0_1"/>
<dbReference type="EMBL" id="JH992987">
    <property type="protein sequence ID" value="EKX48045.1"/>
    <property type="molecule type" value="Genomic_DNA"/>
</dbReference>
<evidence type="ECO:0000256" key="3">
    <source>
        <dbReference type="SAM" id="MobiDB-lite"/>
    </source>
</evidence>
<evidence type="ECO:0000256" key="2">
    <source>
        <dbReference type="ARBA" id="ARBA00022837"/>
    </source>
</evidence>
<organism evidence="5">
    <name type="scientific">Guillardia theta (strain CCMP2712)</name>
    <name type="common">Cryptophyte</name>
    <dbReference type="NCBI Taxonomy" id="905079"/>
    <lineage>
        <taxon>Eukaryota</taxon>
        <taxon>Cryptophyceae</taxon>
        <taxon>Pyrenomonadales</taxon>
        <taxon>Geminigeraceae</taxon>
        <taxon>Guillardia</taxon>
    </lineage>
</organism>
<feature type="domain" description="C2" evidence="4">
    <location>
        <begin position="22"/>
        <end position="137"/>
    </location>
</feature>
<dbReference type="eggNOG" id="KOG3602">
    <property type="taxonomic scope" value="Eukaryota"/>
</dbReference>
<dbReference type="CDD" id="cd00030">
    <property type="entry name" value="C2"/>
    <property type="match status" value="1"/>
</dbReference>
<reference evidence="7" key="2">
    <citation type="submission" date="2012-11" db="EMBL/GenBank/DDBJ databases">
        <authorList>
            <person name="Kuo A."/>
            <person name="Curtis B.A."/>
            <person name="Tanifuji G."/>
            <person name="Burki F."/>
            <person name="Gruber A."/>
            <person name="Irimia M."/>
            <person name="Maruyama S."/>
            <person name="Arias M.C."/>
            <person name="Ball S.G."/>
            <person name="Gile G.H."/>
            <person name="Hirakawa Y."/>
            <person name="Hopkins J.F."/>
            <person name="Rensing S.A."/>
            <person name="Schmutz J."/>
            <person name="Symeonidi A."/>
            <person name="Elias M."/>
            <person name="Eveleigh R.J."/>
            <person name="Herman E.K."/>
            <person name="Klute M.J."/>
            <person name="Nakayama T."/>
            <person name="Obornik M."/>
            <person name="Reyes-Prieto A."/>
            <person name="Armbrust E.V."/>
            <person name="Aves S.J."/>
            <person name="Beiko R.G."/>
            <person name="Coutinho P."/>
            <person name="Dacks J.B."/>
            <person name="Durnford D.G."/>
            <person name="Fast N.M."/>
            <person name="Green B.R."/>
            <person name="Grisdale C."/>
            <person name="Hempe F."/>
            <person name="Henrissat B."/>
            <person name="Hoppner M.P."/>
            <person name="Ishida K.-I."/>
            <person name="Kim E."/>
            <person name="Koreny L."/>
            <person name="Kroth P.G."/>
            <person name="Liu Y."/>
            <person name="Malik S.-B."/>
            <person name="Maier U.G."/>
            <person name="McRose D."/>
            <person name="Mock T."/>
            <person name="Neilson J.A."/>
            <person name="Onodera N.T."/>
            <person name="Poole A.M."/>
            <person name="Pritham E.J."/>
            <person name="Richards T.A."/>
            <person name="Rocap G."/>
            <person name="Roy S.W."/>
            <person name="Sarai C."/>
            <person name="Schaack S."/>
            <person name="Shirato S."/>
            <person name="Slamovits C.H."/>
            <person name="Spencer D.F."/>
            <person name="Suzuki S."/>
            <person name="Worden A.Z."/>
            <person name="Zauner S."/>
            <person name="Barry K."/>
            <person name="Bell C."/>
            <person name="Bharti A.K."/>
            <person name="Crow J.A."/>
            <person name="Grimwood J."/>
            <person name="Kramer R."/>
            <person name="Lindquist E."/>
            <person name="Lucas S."/>
            <person name="Salamov A."/>
            <person name="McFadden G.I."/>
            <person name="Lane C.E."/>
            <person name="Keeling P.J."/>
            <person name="Gray M.W."/>
            <person name="Grigoriev I.V."/>
            <person name="Archibald J.M."/>
        </authorList>
    </citation>
    <scope>NUCLEOTIDE SEQUENCE</scope>
    <source>
        <strain evidence="7">CCMP2712</strain>
    </source>
</reference>
<keyword evidence="2" id="KW-0106">Calcium</keyword>
<dbReference type="Gene3D" id="2.60.40.150">
    <property type="entry name" value="C2 domain"/>
    <property type="match status" value="1"/>
</dbReference>
<dbReference type="EnsemblProtists" id="EKX48045">
    <property type="protein sequence ID" value="EKX48045"/>
    <property type="gene ID" value="GUITHDRAFT_106127"/>
</dbReference>
<dbReference type="GO" id="GO:0016020">
    <property type="term" value="C:membrane"/>
    <property type="evidence" value="ECO:0007669"/>
    <property type="project" value="TreeGrafter"/>
</dbReference>
<keyword evidence="7" id="KW-1185">Reference proteome</keyword>
<evidence type="ECO:0000313" key="7">
    <source>
        <dbReference type="Proteomes" id="UP000011087"/>
    </source>
</evidence>
<dbReference type="PANTHER" id="PTHR45911">
    <property type="entry name" value="C2 DOMAIN-CONTAINING PROTEIN"/>
    <property type="match status" value="1"/>
</dbReference>
<dbReference type="PROSITE" id="PS50004">
    <property type="entry name" value="C2"/>
    <property type="match status" value="1"/>
</dbReference>
<dbReference type="GO" id="GO:0005509">
    <property type="term" value="F:calcium ion binding"/>
    <property type="evidence" value="ECO:0007669"/>
    <property type="project" value="TreeGrafter"/>
</dbReference>
<dbReference type="AlphaFoldDB" id="L1JIX6"/>
<dbReference type="eggNOG" id="KOG2059">
    <property type="taxonomic scope" value="Eukaryota"/>
</dbReference>
<name>L1JIX6_GUITC</name>
<dbReference type="SUPFAM" id="SSF49562">
    <property type="entry name" value="C2 domain (Calcium/lipid-binding domain, CaLB)"/>
    <property type="match status" value="1"/>
</dbReference>
<protein>
    <recommendedName>
        <fullName evidence="4">C2 domain-containing protein</fullName>
    </recommendedName>
</protein>
<dbReference type="Pfam" id="PF00168">
    <property type="entry name" value="C2"/>
    <property type="match status" value="1"/>
</dbReference>
<feature type="compositionally biased region" description="Acidic residues" evidence="3">
    <location>
        <begin position="1"/>
        <end position="12"/>
    </location>
</feature>
<gene>
    <name evidence="5" type="ORF">GUITHDRAFT_106127</name>
</gene>
<dbReference type="STRING" id="905079.L1JIX6"/>
<feature type="region of interest" description="Disordered" evidence="3">
    <location>
        <begin position="1"/>
        <end position="38"/>
    </location>
</feature>
<evidence type="ECO:0000256" key="1">
    <source>
        <dbReference type="ARBA" id="ARBA00022723"/>
    </source>
</evidence>
<dbReference type="SMART" id="SM00239">
    <property type="entry name" value="C2"/>
    <property type="match status" value="1"/>
</dbReference>
<evidence type="ECO:0000313" key="5">
    <source>
        <dbReference type="EMBL" id="EKX48045.1"/>
    </source>
</evidence>
<keyword evidence="1" id="KW-0479">Metal-binding</keyword>
<evidence type="ECO:0000313" key="6">
    <source>
        <dbReference type="EnsemblProtists" id="EKX48045"/>
    </source>
</evidence>
<proteinExistence type="predicted"/>
<dbReference type="PaxDb" id="55529-EKX48045"/>
<reference evidence="6" key="3">
    <citation type="submission" date="2016-03" db="UniProtKB">
        <authorList>
            <consortium name="EnsemblProtists"/>
        </authorList>
    </citation>
    <scope>IDENTIFICATION</scope>
</reference>
<dbReference type="KEGG" id="gtt:GUITHDRAFT_106127"/>
<reference evidence="5 7" key="1">
    <citation type="journal article" date="2012" name="Nature">
        <title>Algal genomes reveal evolutionary mosaicism and the fate of nucleomorphs.</title>
        <authorList>
            <consortium name="DOE Joint Genome Institute"/>
            <person name="Curtis B.A."/>
            <person name="Tanifuji G."/>
            <person name="Burki F."/>
            <person name="Gruber A."/>
            <person name="Irimia M."/>
            <person name="Maruyama S."/>
            <person name="Arias M.C."/>
            <person name="Ball S.G."/>
            <person name="Gile G.H."/>
            <person name="Hirakawa Y."/>
            <person name="Hopkins J.F."/>
            <person name="Kuo A."/>
            <person name="Rensing S.A."/>
            <person name="Schmutz J."/>
            <person name="Symeonidi A."/>
            <person name="Elias M."/>
            <person name="Eveleigh R.J."/>
            <person name="Herman E.K."/>
            <person name="Klute M.J."/>
            <person name="Nakayama T."/>
            <person name="Obornik M."/>
            <person name="Reyes-Prieto A."/>
            <person name="Armbrust E.V."/>
            <person name="Aves S.J."/>
            <person name="Beiko R.G."/>
            <person name="Coutinho P."/>
            <person name="Dacks J.B."/>
            <person name="Durnford D.G."/>
            <person name="Fast N.M."/>
            <person name="Green B.R."/>
            <person name="Grisdale C.J."/>
            <person name="Hempel F."/>
            <person name="Henrissat B."/>
            <person name="Hoppner M.P."/>
            <person name="Ishida K."/>
            <person name="Kim E."/>
            <person name="Koreny L."/>
            <person name="Kroth P.G."/>
            <person name="Liu Y."/>
            <person name="Malik S.B."/>
            <person name="Maier U.G."/>
            <person name="McRose D."/>
            <person name="Mock T."/>
            <person name="Neilson J.A."/>
            <person name="Onodera N.T."/>
            <person name="Poole A.M."/>
            <person name="Pritham E.J."/>
            <person name="Richards T.A."/>
            <person name="Rocap G."/>
            <person name="Roy S.W."/>
            <person name="Sarai C."/>
            <person name="Schaack S."/>
            <person name="Shirato S."/>
            <person name="Slamovits C.H."/>
            <person name="Spencer D.F."/>
            <person name="Suzuki S."/>
            <person name="Worden A.Z."/>
            <person name="Zauner S."/>
            <person name="Barry K."/>
            <person name="Bell C."/>
            <person name="Bharti A.K."/>
            <person name="Crow J.A."/>
            <person name="Grimwood J."/>
            <person name="Kramer R."/>
            <person name="Lindquist E."/>
            <person name="Lucas S."/>
            <person name="Salamov A."/>
            <person name="McFadden G.I."/>
            <person name="Lane C.E."/>
            <person name="Keeling P.J."/>
            <person name="Gray M.W."/>
            <person name="Grigoriev I.V."/>
            <person name="Archibald J.M."/>
        </authorList>
    </citation>
    <scope>NUCLEOTIDE SEQUENCE</scope>
    <source>
        <strain evidence="5 7">CCMP2712</strain>
    </source>
</reference>
<dbReference type="PANTHER" id="PTHR45911:SF4">
    <property type="entry name" value="MULTIPLE C2 AND TRANSMEMBRANE DOMAIN-CONTAINING PROTEIN"/>
    <property type="match status" value="1"/>
</dbReference>
<sequence length="410" mass="47145">MGRREEEEEEEEAARPDLTAEEEQSLSPATGRDEPGGQATLVVKVLEGKELMAADRSGTSDPYAIVEYGRAKKQTRTVKKDLNPEWNETFYLDFNAKAEKVSIEVYDYDLIGSHDFLGRVEISMSEMKMEAVVQDWFDLKVTCLHSLAGFDPTQPRPSKNEIVSGSLHLYLAIIPKDREADLNLGLDAHSWLDLDSFRAKGHERKYHTIRMYFASTFADFQVEFESLYTSVFPKLSTLCQLHGYEFIPVVMRYGMDERMDKMYALDPRVARLCFHEIAECRRISPRANFCALIGDRYGSSPLPPSLDKNEYMAILSHVEEQKEEELYQLLERWHEMFMPLARPLNLCRYKLDENQSPNRVLLQSADGKISPSAGPGTSEHKEWESIERKLFEGLYKSSKQVLLVTILERM</sequence>
<dbReference type="PRINTS" id="PR00360">
    <property type="entry name" value="C2DOMAIN"/>
</dbReference>
<dbReference type="InterPro" id="IPR000008">
    <property type="entry name" value="C2_dom"/>
</dbReference>